<keyword evidence="5" id="KW-1185">Reference proteome</keyword>
<gene>
    <name evidence="4" type="ORF">GCM10022288_05270</name>
</gene>
<evidence type="ECO:0008006" key="6">
    <source>
        <dbReference type="Google" id="ProtNLM"/>
    </source>
</evidence>
<feature type="compositionally biased region" description="Low complexity" evidence="2">
    <location>
        <begin position="350"/>
        <end position="379"/>
    </location>
</feature>
<feature type="transmembrane region" description="Helical" evidence="3">
    <location>
        <begin position="196"/>
        <end position="214"/>
    </location>
</feature>
<accession>A0ABP8AIH5</accession>
<keyword evidence="3" id="KW-0812">Transmembrane</keyword>
<reference evidence="5" key="1">
    <citation type="journal article" date="2019" name="Int. J. Syst. Evol. Microbiol.">
        <title>The Global Catalogue of Microorganisms (GCM) 10K type strain sequencing project: providing services to taxonomists for standard genome sequencing and annotation.</title>
        <authorList>
            <consortium name="The Broad Institute Genomics Platform"/>
            <consortium name="The Broad Institute Genome Sequencing Center for Infectious Disease"/>
            <person name="Wu L."/>
            <person name="Ma J."/>
        </authorList>
    </citation>
    <scope>NUCLEOTIDE SEQUENCE [LARGE SCALE GENOMIC DNA]</scope>
    <source>
        <strain evidence="5">JCM 17593</strain>
    </source>
</reference>
<name>A0ABP8AIH5_9MICO</name>
<sequence length="409" mass="42612">MADGNLLGGGVVVALAAALWLAYLIPTWLRRREYMATERNAVRLQQTLRILAEAAEVPEEIHVEATARDIAETQKALRKVQQRAVAEAKERAALAARAEAQLLAEKKAAAEAEARAEAQASAQARAWAAAEARARVAATRERTEAAARKARAAGAVLPANVARGIRRGRILSTGVLLAGIIVFALGAFAGWAIVPLVIGAALFVGALGALARLAKRVTDARRATRLLARGADAAASALYDHAEYDVSTTQLVEAEETAVAEPWTPRPLPRPLHLSRGTAAAATMASISAAAELRRAAGKAELEERAAELLAQRGPRIAKLVPAKPAAQQGRAGVLGGHLGTDTPPVPVSQPAATPAPAETGAERAATTSTAAPAQASAPDSRYARMGIVGESDAPAMNLDEALRRRRAV</sequence>
<feature type="region of interest" description="Disordered" evidence="2">
    <location>
        <begin position="321"/>
        <end position="380"/>
    </location>
</feature>
<organism evidence="4 5">
    <name type="scientific">Gryllotalpicola kribbensis</name>
    <dbReference type="NCBI Taxonomy" id="993084"/>
    <lineage>
        <taxon>Bacteria</taxon>
        <taxon>Bacillati</taxon>
        <taxon>Actinomycetota</taxon>
        <taxon>Actinomycetes</taxon>
        <taxon>Micrococcales</taxon>
        <taxon>Microbacteriaceae</taxon>
        <taxon>Gryllotalpicola</taxon>
    </lineage>
</organism>
<evidence type="ECO:0000256" key="1">
    <source>
        <dbReference type="SAM" id="Coils"/>
    </source>
</evidence>
<comment type="caution">
    <text evidence="4">The sequence shown here is derived from an EMBL/GenBank/DDBJ whole genome shotgun (WGS) entry which is preliminary data.</text>
</comment>
<keyword evidence="1" id="KW-0175">Coiled coil</keyword>
<evidence type="ECO:0000313" key="5">
    <source>
        <dbReference type="Proteomes" id="UP001500213"/>
    </source>
</evidence>
<feature type="transmembrane region" description="Helical" evidence="3">
    <location>
        <begin position="6"/>
        <end position="25"/>
    </location>
</feature>
<evidence type="ECO:0000256" key="2">
    <source>
        <dbReference type="SAM" id="MobiDB-lite"/>
    </source>
</evidence>
<proteinExistence type="predicted"/>
<keyword evidence="3" id="KW-1133">Transmembrane helix</keyword>
<evidence type="ECO:0000313" key="4">
    <source>
        <dbReference type="EMBL" id="GAA4184499.1"/>
    </source>
</evidence>
<feature type="transmembrane region" description="Helical" evidence="3">
    <location>
        <begin position="170"/>
        <end position="190"/>
    </location>
</feature>
<protein>
    <recommendedName>
        <fullName evidence="6">Large exoprotein</fullName>
    </recommendedName>
</protein>
<evidence type="ECO:0000256" key="3">
    <source>
        <dbReference type="SAM" id="Phobius"/>
    </source>
</evidence>
<keyword evidence="3" id="KW-0472">Membrane</keyword>
<dbReference type="Proteomes" id="UP001500213">
    <property type="component" value="Unassembled WGS sequence"/>
</dbReference>
<dbReference type="EMBL" id="BAABBX010000004">
    <property type="protein sequence ID" value="GAA4184499.1"/>
    <property type="molecule type" value="Genomic_DNA"/>
</dbReference>
<feature type="coiled-coil region" evidence="1">
    <location>
        <begin position="63"/>
        <end position="115"/>
    </location>
</feature>
<dbReference type="RefSeq" id="WP_344773520.1">
    <property type="nucleotide sequence ID" value="NZ_BAABBX010000004.1"/>
</dbReference>